<dbReference type="Gene3D" id="3.40.50.1820">
    <property type="entry name" value="alpha/beta hydrolase"/>
    <property type="match status" value="1"/>
</dbReference>
<dbReference type="PANTHER" id="PTHR43798">
    <property type="entry name" value="MONOACYLGLYCEROL LIPASE"/>
    <property type="match status" value="1"/>
</dbReference>
<dbReference type="OrthoDB" id="9780765at2"/>
<organism evidence="3 4">
    <name type="scientific">Myxococcus llanfairpwllgwyngyllgogerychwyrndrobwllllantysiliogogogochensis</name>
    <dbReference type="NCBI Taxonomy" id="2590453"/>
    <lineage>
        <taxon>Bacteria</taxon>
        <taxon>Pseudomonadati</taxon>
        <taxon>Myxococcota</taxon>
        <taxon>Myxococcia</taxon>
        <taxon>Myxococcales</taxon>
        <taxon>Cystobacterineae</taxon>
        <taxon>Myxococcaceae</taxon>
        <taxon>Myxococcus</taxon>
    </lineage>
</organism>
<dbReference type="AlphaFoldDB" id="A0A540WQG9"/>
<gene>
    <name evidence="3" type="ORF">FJV41_35210</name>
</gene>
<accession>A0A540WQG9</accession>
<name>A0A540WQG9_9BACT</name>
<sequence length="261" mass="27223">MSTISASDGTSLHYRVIGEGPRTVVLVHGWMVSGAVWDSMVERLDLTGLRLVVPDARGTGQSGKPAGGHSLEGLAKDVLAVVDAVGAQRFSVVGHSMGGQLAQWIASHVPERVEALLLLNSVPASGLPLPPDAAGLFRTSAGDREKQKMILGLACKKLSPESLESLLKDSGVVSAASIEQAFDAWTQGGFADRLSKIVAPTLVVSTDDAFLPPAFLRQAVVEPIKRARMAHIPGPGHYPQVESPQETAAVLSAFLAGSAPA</sequence>
<dbReference type="PANTHER" id="PTHR43798:SF31">
    <property type="entry name" value="AB HYDROLASE SUPERFAMILY PROTEIN YCLE"/>
    <property type="match status" value="1"/>
</dbReference>
<protein>
    <submittedName>
        <fullName evidence="3">Alpha/beta hydrolase</fullName>
    </submittedName>
</protein>
<dbReference type="Pfam" id="PF12697">
    <property type="entry name" value="Abhydrolase_6"/>
    <property type="match status" value="1"/>
</dbReference>
<comment type="caution">
    <text evidence="3">The sequence shown here is derived from an EMBL/GenBank/DDBJ whole genome shotgun (WGS) entry which is preliminary data.</text>
</comment>
<dbReference type="GO" id="GO:0016787">
    <property type="term" value="F:hydrolase activity"/>
    <property type="evidence" value="ECO:0007669"/>
    <property type="project" value="UniProtKB-KW"/>
</dbReference>
<keyword evidence="1 3" id="KW-0378">Hydrolase</keyword>
<feature type="domain" description="AB hydrolase-1" evidence="2">
    <location>
        <begin position="24"/>
        <end position="249"/>
    </location>
</feature>
<evidence type="ECO:0000256" key="1">
    <source>
        <dbReference type="ARBA" id="ARBA00022801"/>
    </source>
</evidence>
<dbReference type="PRINTS" id="PR00111">
    <property type="entry name" value="ABHYDROLASE"/>
</dbReference>
<dbReference type="GO" id="GO:0016020">
    <property type="term" value="C:membrane"/>
    <property type="evidence" value="ECO:0007669"/>
    <property type="project" value="TreeGrafter"/>
</dbReference>
<dbReference type="RefSeq" id="WP_141646984.1">
    <property type="nucleotide sequence ID" value="NZ_VIFM01000200.1"/>
</dbReference>
<evidence type="ECO:0000259" key="2">
    <source>
        <dbReference type="Pfam" id="PF12697"/>
    </source>
</evidence>
<evidence type="ECO:0000313" key="4">
    <source>
        <dbReference type="Proteomes" id="UP000315369"/>
    </source>
</evidence>
<proteinExistence type="predicted"/>
<dbReference type="InterPro" id="IPR000073">
    <property type="entry name" value="AB_hydrolase_1"/>
</dbReference>
<dbReference type="InterPro" id="IPR050266">
    <property type="entry name" value="AB_hydrolase_sf"/>
</dbReference>
<dbReference type="SUPFAM" id="SSF53474">
    <property type="entry name" value="alpha/beta-Hydrolases"/>
    <property type="match status" value="1"/>
</dbReference>
<keyword evidence="4" id="KW-1185">Reference proteome</keyword>
<evidence type="ECO:0000313" key="3">
    <source>
        <dbReference type="EMBL" id="TQF11260.1"/>
    </source>
</evidence>
<reference evidence="3 4" key="1">
    <citation type="submission" date="2019-06" db="EMBL/GenBank/DDBJ databases">
        <authorList>
            <person name="Livingstone P."/>
            <person name="Whitworth D."/>
        </authorList>
    </citation>
    <scope>NUCLEOTIDE SEQUENCE [LARGE SCALE GENOMIC DNA]</scope>
    <source>
        <strain evidence="3 4">AM401</strain>
    </source>
</reference>
<dbReference type="Proteomes" id="UP000315369">
    <property type="component" value="Unassembled WGS sequence"/>
</dbReference>
<dbReference type="EMBL" id="VIFM01000200">
    <property type="protein sequence ID" value="TQF11260.1"/>
    <property type="molecule type" value="Genomic_DNA"/>
</dbReference>
<dbReference type="InterPro" id="IPR029058">
    <property type="entry name" value="AB_hydrolase_fold"/>
</dbReference>